<feature type="domain" description="NAD-dependent epimerase/dehydratase" evidence="1">
    <location>
        <begin position="3"/>
        <end position="242"/>
    </location>
</feature>
<dbReference type="InterPro" id="IPR051783">
    <property type="entry name" value="NAD(P)-dependent_oxidoreduct"/>
</dbReference>
<proteinExistence type="predicted"/>
<reference evidence="2 3" key="1">
    <citation type="journal article" date="2019" name="Int. J. Syst. Evol. Microbiol.">
        <title>The Global Catalogue of Microorganisms (GCM) 10K type strain sequencing project: providing services to taxonomists for standard genome sequencing and annotation.</title>
        <authorList>
            <consortium name="The Broad Institute Genomics Platform"/>
            <consortium name="The Broad Institute Genome Sequencing Center for Infectious Disease"/>
            <person name="Wu L."/>
            <person name="Ma J."/>
        </authorList>
    </citation>
    <scope>NUCLEOTIDE SEQUENCE [LARGE SCALE GENOMIC DNA]</scope>
    <source>
        <strain evidence="2 3">JCM 10671</strain>
    </source>
</reference>
<dbReference type="InterPro" id="IPR001509">
    <property type="entry name" value="Epimerase_deHydtase"/>
</dbReference>
<evidence type="ECO:0000259" key="1">
    <source>
        <dbReference type="Pfam" id="PF01370"/>
    </source>
</evidence>
<dbReference type="RefSeq" id="WP_344608912.1">
    <property type="nucleotide sequence ID" value="NZ_BAAAHE010000048.1"/>
</dbReference>
<dbReference type="EMBL" id="BAAAHE010000048">
    <property type="protein sequence ID" value="GAA0635257.1"/>
    <property type="molecule type" value="Genomic_DNA"/>
</dbReference>
<dbReference type="PANTHER" id="PTHR48079:SF6">
    <property type="entry name" value="NAD(P)-BINDING DOMAIN-CONTAINING PROTEIN-RELATED"/>
    <property type="match status" value="1"/>
</dbReference>
<dbReference type="PANTHER" id="PTHR48079">
    <property type="entry name" value="PROTEIN YEEZ"/>
    <property type="match status" value="1"/>
</dbReference>
<dbReference type="Gene3D" id="3.40.50.720">
    <property type="entry name" value="NAD(P)-binding Rossmann-like Domain"/>
    <property type="match status" value="1"/>
</dbReference>
<keyword evidence="3" id="KW-1185">Reference proteome</keyword>
<organism evidence="2 3">
    <name type="scientific">Sporichthya brevicatena</name>
    <dbReference type="NCBI Taxonomy" id="171442"/>
    <lineage>
        <taxon>Bacteria</taxon>
        <taxon>Bacillati</taxon>
        <taxon>Actinomycetota</taxon>
        <taxon>Actinomycetes</taxon>
        <taxon>Sporichthyales</taxon>
        <taxon>Sporichthyaceae</taxon>
        <taxon>Sporichthya</taxon>
    </lineage>
</organism>
<name>A0ABN1HAD3_9ACTN</name>
<dbReference type="Pfam" id="PF01370">
    <property type="entry name" value="Epimerase"/>
    <property type="match status" value="1"/>
</dbReference>
<evidence type="ECO:0000313" key="3">
    <source>
        <dbReference type="Proteomes" id="UP001500957"/>
    </source>
</evidence>
<dbReference type="InterPro" id="IPR036291">
    <property type="entry name" value="NAD(P)-bd_dom_sf"/>
</dbReference>
<dbReference type="Proteomes" id="UP001500957">
    <property type="component" value="Unassembled WGS sequence"/>
</dbReference>
<evidence type="ECO:0000313" key="2">
    <source>
        <dbReference type="EMBL" id="GAA0635257.1"/>
    </source>
</evidence>
<accession>A0ABN1HAD3</accession>
<comment type="caution">
    <text evidence="2">The sequence shown here is derived from an EMBL/GenBank/DDBJ whole genome shotgun (WGS) entry which is preliminary data.</text>
</comment>
<gene>
    <name evidence="2" type="ORF">GCM10009547_44290</name>
</gene>
<protein>
    <submittedName>
        <fullName evidence="2">NAD-dependent epimerase/dehydratase family protein</fullName>
    </submittedName>
</protein>
<dbReference type="SUPFAM" id="SSF51735">
    <property type="entry name" value="NAD(P)-binding Rossmann-fold domains"/>
    <property type="match status" value="1"/>
</dbReference>
<sequence>MRVAITGASGNLGTALIRALRGTDPGIDIVGICRRPPAEGPAGESLGAVDWRAIDLSVPECEPLLADAFTGVDAVVHLAWAIQPVREEERLHGVNVGGTARMLRAAAAAKVPHVVHGSSLAVYAPNETSPVDETWPTTGVETSSYSRQKVEAERLVGQAELANPDMTFAYVRPTLVVQRNAAAEIASLFVGSRLPMKALAALRGRLPLLPLPAGLQMQLVHADDVADAIVRILERKAAGPFNLAAEVLGPQDLGEVMGGARPIGVPRQLTRAAVGVAYKARAIPTSPGWLDMLVTGASLDSTRARAELGWEPRHSSAHAAAELLDGFADGAQGPTPALQLV</sequence>